<evidence type="ECO:0000256" key="5">
    <source>
        <dbReference type="ARBA" id="ARBA00023329"/>
    </source>
</evidence>
<gene>
    <name evidence="7" type="ORF">DEBURN_LOCUS199</name>
</gene>
<accession>A0A9N8YLX2</accession>
<keyword evidence="2" id="KW-0256">Endoplasmic reticulum</keyword>
<dbReference type="GO" id="GO:0031410">
    <property type="term" value="C:cytoplasmic vesicle"/>
    <property type="evidence" value="ECO:0007669"/>
    <property type="project" value="UniProtKB-KW"/>
</dbReference>
<comment type="caution">
    <text evidence="7">The sequence shown here is derived from an EMBL/GenBank/DDBJ whole genome shotgun (WGS) entry which is preliminary data.</text>
</comment>
<sequence length="91" mass="10153">MSSATINSQNSQAKDLEVPRSVIFKLYAHTLLMVFLPIGTYFFTSNYFFQGELNTTYAALSAAGIANVVVLSFIITAFMEDTSVQKRDKKE</sequence>
<dbReference type="Proteomes" id="UP000789706">
    <property type="component" value="Unassembled WGS sequence"/>
</dbReference>
<proteinExistence type="predicted"/>
<dbReference type="AlphaFoldDB" id="A0A9N8YLX2"/>
<dbReference type="GO" id="GO:0070072">
    <property type="term" value="P:vacuolar proton-transporting V-type ATPase complex assembly"/>
    <property type="evidence" value="ECO:0007669"/>
    <property type="project" value="InterPro"/>
</dbReference>
<dbReference type="OrthoDB" id="160405at2759"/>
<dbReference type="PANTHER" id="PTHR31792:SF3">
    <property type="entry name" value="VACUOLAR ATPASE ASSEMBLY INTEGRAL MEMBRANE PROTEIN VMA21"/>
    <property type="match status" value="1"/>
</dbReference>
<evidence type="ECO:0000256" key="3">
    <source>
        <dbReference type="ARBA" id="ARBA00022989"/>
    </source>
</evidence>
<evidence type="ECO:0000256" key="1">
    <source>
        <dbReference type="ARBA" id="ARBA00022692"/>
    </source>
</evidence>
<keyword evidence="3 6" id="KW-1133">Transmembrane helix</keyword>
<keyword evidence="5" id="KW-0968">Cytoplasmic vesicle</keyword>
<evidence type="ECO:0000313" key="7">
    <source>
        <dbReference type="EMBL" id="CAG8432875.1"/>
    </source>
</evidence>
<name>A0A9N8YLX2_9GLOM</name>
<evidence type="ECO:0000256" key="4">
    <source>
        <dbReference type="ARBA" id="ARBA00023136"/>
    </source>
</evidence>
<feature type="transmembrane region" description="Helical" evidence="6">
    <location>
        <begin position="56"/>
        <end position="79"/>
    </location>
</feature>
<feature type="transmembrane region" description="Helical" evidence="6">
    <location>
        <begin position="26"/>
        <end position="44"/>
    </location>
</feature>
<protein>
    <submittedName>
        <fullName evidence="7">4704_t:CDS:1</fullName>
    </submittedName>
</protein>
<keyword evidence="8" id="KW-1185">Reference proteome</keyword>
<evidence type="ECO:0000256" key="2">
    <source>
        <dbReference type="ARBA" id="ARBA00022824"/>
    </source>
</evidence>
<dbReference type="EMBL" id="CAJVPK010000006">
    <property type="protein sequence ID" value="CAG8432875.1"/>
    <property type="molecule type" value="Genomic_DNA"/>
</dbReference>
<keyword evidence="1 6" id="KW-0812">Transmembrane</keyword>
<dbReference type="InterPro" id="IPR019013">
    <property type="entry name" value="Vma21"/>
</dbReference>
<dbReference type="GO" id="GO:0005789">
    <property type="term" value="C:endoplasmic reticulum membrane"/>
    <property type="evidence" value="ECO:0007669"/>
    <property type="project" value="TreeGrafter"/>
</dbReference>
<reference evidence="7" key="1">
    <citation type="submission" date="2021-06" db="EMBL/GenBank/DDBJ databases">
        <authorList>
            <person name="Kallberg Y."/>
            <person name="Tangrot J."/>
            <person name="Rosling A."/>
        </authorList>
    </citation>
    <scope>NUCLEOTIDE SEQUENCE</scope>
    <source>
        <strain evidence="7">AZ414A</strain>
    </source>
</reference>
<organism evidence="7 8">
    <name type="scientific">Diversispora eburnea</name>
    <dbReference type="NCBI Taxonomy" id="1213867"/>
    <lineage>
        <taxon>Eukaryota</taxon>
        <taxon>Fungi</taxon>
        <taxon>Fungi incertae sedis</taxon>
        <taxon>Mucoromycota</taxon>
        <taxon>Glomeromycotina</taxon>
        <taxon>Glomeromycetes</taxon>
        <taxon>Diversisporales</taxon>
        <taxon>Diversisporaceae</taxon>
        <taxon>Diversispora</taxon>
    </lineage>
</organism>
<evidence type="ECO:0000313" key="8">
    <source>
        <dbReference type="Proteomes" id="UP000789706"/>
    </source>
</evidence>
<dbReference type="Pfam" id="PF09446">
    <property type="entry name" value="VMA21"/>
    <property type="match status" value="1"/>
</dbReference>
<dbReference type="PANTHER" id="PTHR31792">
    <property type="entry name" value="VACUOLAR ATPASE ASSEMBLY INTEGRAL MEMBRANE PROTEIN VMA21"/>
    <property type="match status" value="1"/>
</dbReference>
<keyword evidence="4 6" id="KW-0472">Membrane</keyword>
<evidence type="ECO:0000256" key="6">
    <source>
        <dbReference type="SAM" id="Phobius"/>
    </source>
</evidence>